<gene>
    <name evidence="2" type="ORF">M1K48_03950</name>
</gene>
<keyword evidence="3" id="KW-1185">Reference proteome</keyword>
<keyword evidence="1" id="KW-0812">Transmembrane</keyword>
<protein>
    <submittedName>
        <fullName evidence="2">Uncharacterized protein</fullName>
    </submittedName>
</protein>
<feature type="transmembrane region" description="Helical" evidence="1">
    <location>
        <begin position="105"/>
        <end position="129"/>
    </location>
</feature>
<keyword evidence="1" id="KW-1133">Transmembrane helix</keyword>
<feature type="transmembrane region" description="Helical" evidence="1">
    <location>
        <begin position="37"/>
        <end position="56"/>
    </location>
</feature>
<name>A0ABY5MXR8_9SPHN</name>
<dbReference type="EMBL" id="CP097253">
    <property type="protein sequence ID" value="UUR08796.1"/>
    <property type="molecule type" value="Genomic_DNA"/>
</dbReference>
<organism evidence="2 3">
    <name type="scientific">Sphingomonas glaciei</name>
    <dbReference type="NCBI Taxonomy" id="2938948"/>
    <lineage>
        <taxon>Bacteria</taxon>
        <taxon>Pseudomonadati</taxon>
        <taxon>Pseudomonadota</taxon>
        <taxon>Alphaproteobacteria</taxon>
        <taxon>Sphingomonadales</taxon>
        <taxon>Sphingomonadaceae</taxon>
        <taxon>Sphingomonas</taxon>
    </lineage>
</organism>
<evidence type="ECO:0000313" key="2">
    <source>
        <dbReference type="EMBL" id="UUR08796.1"/>
    </source>
</evidence>
<reference evidence="2 3" key="1">
    <citation type="submission" date="2022-05" db="EMBL/GenBank/DDBJ databases">
        <title>S8-45 Sphingomonas ultraviolaceadurans.</title>
        <authorList>
            <person name="Liu Y."/>
        </authorList>
    </citation>
    <scope>NUCLEOTIDE SEQUENCE [LARGE SCALE GENOMIC DNA]</scope>
    <source>
        <strain evidence="2 3">S8-45</strain>
    </source>
</reference>
<dbReference type="RefSeq" id="WP_249504567.1">
    <property type="nucleotide sequence ID" value="NZ_CP097253.1"/>
</dbReference>
<feature type="transmembrane region" description="Helical" evidence="1">
    <location>
        <begin position="76"/>
        <end position="93"/>
    </location>
</feature>
<evidence type="ECO:0000256" key="1">
    <source>
        <dbReference type="SAM" id="Phobius"/>
    </source>
</evidence>
<proteinExistence type="predicted"/>
<sequence>MRDTRAPTHAAGQHGLSTAYESAILAERRASAGRASFSGQQITALGVLPLAIIPWAADRVVAALIGEPLVSFRIDVGWMLSIAVAAASLWLLVANPPRGEGRRKWLLVAYAGGAAAFAMTTSIATWQSWSHAVAEPPQRAFEFAKRCGKGCWRPVYQASDGRIIGTGDIKPLPPHAPHCVIVREVVGSRGLRWARVVERSRLRDRKQLHWPVRREDCFSDIPLDSLPR</sequence>
<evidence type="ECO:0000313" key="3">
    <source>
        <dbReference type="Proteomes" id="UP000831921"/>
    </source>
</evidence>
<dbReference type="Proteomes" id="UP000831921">
    <property type="component" value="Chromosome"/>
</dbReference>
<accession>A0ABY5MXR8</accession>
<keyword evidence="1" id="KW-0472">Membrane</keyword>